<keyword evidence="3" id="KW-1185">Reference proteome</keyword>
<dbReference type="AlphaFoldDB" id="A0AAD4M9R3"/>
<dbReference type="Proteomes" id="UP001203297">
    <property type="component" value="Unassembled WGS sequence"/>
</dbReference>
<dbReference type="EMBL" id="WTXG01000004">
    <property type="protein sequence ID" value="KAI0306070.1"/>
    <property type="molecule type" value="Genomic_DNA"/>
</dbReference>
<feature type="compositionally biased region" description="Low complexity" evidence="1">
    <location>
        <begin position="614"/>
        <end position="626"/>
    </location>
</feature>
<proteinExistence type="predicted"/>
<feature type="compositionally biased region" description="Basic and acidic residues" evidence="1">
    <location>
        <begin position="714"/>
        <end position="724"/>
    </location>
</feature>
<gene>
    <name evidence="2" type="ORF">B0F90DRAFT_1695813</name>
</gene>
<feature type="compositionally biased region" description="Polar residues" evidence="1">
    <location>
        <begin position="598"/>
        <end position="613"/>
    </location>
</feature>
<accession>A0AAD4M9R3</accession>
<feature type="compositionally biased region" description="Polar residues" evidence="1">
    <location>
        <begin position="560"/>
        <end position="569"/>
    </location>
</feature>
<feature type="compositionally biased region" description="Polar residues" evidence="1">
    <location>
        <begin position="698"/>
        <end position="709"/>
    </location>
</feature>
<evidence type="ECO:0000256" key="1">
    <source>
        <dbReference type="SAM" id="MobiDB-lite"/>
    </source>
</evidence>
<evidence type="ECO:0000313" key="3">
    <source>
        <dbReference type="Proteomes" id="UP001203297"/>
    </source>
</evidence>
<reference evidence="2" key="1">
    <citation type="journal article" date="2022" name="New Phytol.">
        <title>Evolutionary transition to the ectomycorrhizal habit in the genomes of a hyperdiverse lineage of mushroom-forming fungi.</title>
        <authorList>
            <person name="Looney B."/>
            <person name="Miyauchi S."/>
            <person name="Morin E."/>
            <person name="Drula E."/>
            <person name="Courty P.E."/>
            <person name="Kohler A."/>
            <person name="Kuo A."/>
            <person name="LaButti K."/>
            <person name="Pangilinan J."/>
            <person name="Lipzen A."/>
            <person name="Riley R."/>
            <person name="Andreopoulos W."/>
            <person name="He G."/>
            <person name="Johnson J."/>
            <person name="Nolan M."/>
            <person name="Tritt A."/>
            <person name="Barry K.W."/>
            <person name="Grigoriev I.V."/>
            <person name="Nagy L.G."/>
            <person name="Hibbett D."/>
            <person name="Henrissat B."/>
            <person name="Matheny P.B."/>
            <person name="Labbe J."/>
            <person name="Martin F.M."/>
        </authorList>
    </citation>
    <scope>NUCLEOTIDE SEQUENCE</scope>
    <source>
        <strain evidence="2">BPL690</strain>
    </source>
</reference>
<sequence>MSASFWLDSSEDSIFFTPSSNLYSRSSTDSLDINNIPSLDKYPSLLLPSCSLDSLPLCDYEPIKPPPCPLTSPRRRRTHAFLSLVASLAFPRNNRPTRTYTNVLVSSPTPERLKNIPQLRPTLKTWISAIPSSTPPDMTPWSPPRERPHYVWVPEGSCFPPSYLKHYLRGRHRHVGKLLPSMSGDFRLPATSKYSERPESPSLSLPLRRCASQSAHHPRSPERDLAYNLVTSPPPRLCGKQRRWSLGVPPSYLSIEFNNRRLELQRIDAILRAHSAQSDTLQDTPPLPLPAIKVSTSTATIAISVPGSPETPAPALEPLAVRRGQKMIAPLILHSPRRIDEGYSGIPTAFLDTLSPHSPQFQFASSSAQPGLKSLAIGDMISTLRSQVSGLKPSSPAEACVPLLDKPPSANFLPATSLDISPSISEDEWAFAHDLMSRYGEDAQFRKQSGEKQRAPRARKSLTPKTRPAIQSSRTRRASVPPVASTPKNRPKPNSAPRTDLVKPRHSTSALRHSRSTHQTTLDTGTRRHVPRLASGLSPSVSPDSPVTPSHTTALVCDSPITSHSPSRSDFSDKHPPGILKHVKSVRFADMPKKDNVLDNTPSVSQPQTSTLKSQGGPPSLQPSPLRTYFVPEKLEAKPPSRKPYATPPTEIPTPILTADRRSSVQLAFTQSMNSPRSPKFNAPAYPATVESPDKGQPSGNSQRATKTLSLLVREYEKDRDKENGPLPLRPQRRARRHGQVDENAARRASSGESGGRKHRLSSPLKSFLERLRA</sequence>
<comment type="caution">
    <text evidence="2">The sequence shown here is derived from an EMBL/GenBank/DDBJ whole genome shotgun (WGS) entry which is preliminary data.</text>
</comment>
<evidence type="ECO:0000313" key="2">
    <source>
        <dbReference type="EMBL" id="KAI0306070.1"/>
    </source>
</evidence>
<feature type="compositionally biased region" description="Basic and acidic residues" evidence="1">
    <location>
        <begin position="443"/>
        <end position="454"/>
    </location>
</feature>
<organism evidence="2 3">
    <name type="scientific">Multifurca ochricompacta</name>
    <dbReference type="NCBI Taxonomy" id="376703"/>
    <lineage>
        <taxon>Eukaryota</taxon>
        <taxon>Fungi</taxon>
        <taxon>Dikarya</taxon>
        <taxon>Basidiomycota</taxon>
        <taxon>Agaricomycotina</taxon>
        <taxon>Agaricomycetes</taxon>
        <taxon>Russulales</taxon>
        <taxon>Russulaceae</taxon>
        <taxon>Multifurca</taxon>
    </lineage>
</organism>
<feature type="region of interest" description="Disordered" evidence="1">
    <location>
        <begin position="636"/>
        <end position="655"/>
    </location>
</feature>
<feature type="region of interest" description="Disordered" evidence="1">
    <location>
        <begin position="671"/>
        <end position="774"/>
    </location>
</feature>
<name>A0AAD4M9R3_9AGAM</name>
<feature type="compositionally biased region" description="Low complexity" evidence="1">
    <location>
        <begin position="538"/>
        <end position="550"/>
    </location>
</feature>
<feature type="region of interest" description="Disordered" evidence="1">
    <location>
        <begin position="190"/>
        <end position="226"/>
    </location>
</feature>
<protein>
    <submittedName>
        <fullName evidence="2">Uncharacterized protein</fullName>
    </submittedName>
</protein>
<feature type="region of interest" description="Disordered" evidence="1">
    <location>
        <begin position="443"/>
        <end position="578"/>
    </location>
</feature>
<feature type="region of interest" description="Disordered" evidence="1">
    <location>
        <begin position="592"/>
        <end position="626"/>
    </location>
</feature>
<feature type="compositionally biased region" description="Polar residues" evidence="1">
    <location>
        <begin position="507"/>
        <end position="524"/>
    </location>
</feature>
<feature type="compositionally biased region" description="Low complexity" evidence="1">
    <location>
        <begin position="200"/>
        <end position="209"/>
    </location>
</feature>